<keyword evidence="4" id="KW-0997">Cell inner membrane</keyword>
<comment type="subcellular location">
    <subcellularLocation>
        <location evidence="1">Cell inner membrane</location>
        <topology evidence="1">Multi-pass membrane protein</topology>
    </subcellularLocation>
</comment>
<keyword evidence="6 9" id="KW-1133">Transmembrane helix</keyword>
<dbReference type="Proteomes" id="UP000185669">
    <property type="component" value="Unassembled WGS sequence"/>
</dbReference>
<keyword evidence="2" id="KW-0813">Transport</keyword>
<dbReference type="InterPro" id="IPR055348">
    <property type="entry name" value="DctQ"/>
</dbReference>
<feature type="transmembrane region" description="Helical" evidence="9">
    <location>
        <begin position="12"/>
        <end position="34"/>
    </location>
</feature>
<organism evidence="11 12">
    <name type="scientific">Halanaerobium kushneri</name>
    <dbReference type="NCBI Taxonomy" id="56779"/>
    <lineage>
        <taxon>Bacteria</taxon>
        <taxon>Bacillati</taxon>
        <taxon>Bacillota</taxon>
        <taxon>Clostridia</taxon>
        <taxon>Halanaerobiales</taxon>
        <taxon>Halanaerobiaceae</taxon>
        <taxon>Halanaerobium</taxon>
    </lineage>
</organism>
<dbReference type="GO" id="GO:0005886">
    <property type="term" value="C:plasma membrane"/>
    <property type="evidence" value="ECO:0007669"/>
    <property type="project" value="UniProtKB-SubCell"/>
</dbReference>
<dbReference type="Pfam" id="PF04290">
    <property type="entry name" value="DctQ"/>
    <property type="match status" value="1"/>
</dbReference>
<evidence type="ECO:0000256" key="9">
    <source>
        <dbReference type="SAM" id="Phobius"/>
    </source>
</evidence>
<feature type="transmembrane region" description="Helical" evidence="9">
    <location>
        <begin position="89"/>
        <end position="111"/>
    </location>
</feature>
<accession>A0A1N6RIM1</accession>
<dbReference type="PANTHER" id="PTHR35011:SF2">
    <property type="entry name" value="2,3-DIKETO-L-GULONATE TRAP TRANSPORTER SMALL PERMEASE PROTEIN YIAM"/>
    <property type="match status" value="1"/>
</dbReference>
<keyword evidence="5 9" id="KW-0812">Transmembrane</keyword>
<feature type="domain" description="Tripartite ATP-independent periplasmic transporters DctQ component" evidence="10">
    <location>
        <begin position="25"/>
        <end position="149"/>
    </location>
</feature>
<proteinExistence type="inferred from homology"/>
<dbReference type="STRING" id="56779.SAMN05421834_10323"/>
<feature type="transmembrane region" description="Helical" evidence="9">
    <location>
        <begin position="123"/>
        <end position="146"/>
    </location>
</feature>
<evidence type="ECO:0000256" key="5">
    <source>
        <dbReference type="ARBA" id="ARBA00022692"/>
    </source>
</evidence>
<dbReference type="OrthoDB" id="9814265at2"/>
<evidence type="ECO:0000313" key="12">
    <source>
        <dbReference type="Proteomes" id="UP000185669"/>
    </source>
</evidence>
<keyword evidence="12" id="KW-1185">Reference proteome</keyword>
<evidence type="ECO:0000256" key="1">
    <source>
        <dbReference type="ARBA" id="ARBA00004429"/>
    </source>
</evidence>
<protein>
    <submittedName>
        <fullName evidence="11">TRAP-type C4-dicarboxylate transport system, small permease component</fullName>
    </submittedName>
</protein>
<dbReference type="AlphaFoldDB" id="A0A1N6RIM1"/>
<evidence type="ECO:0000256" key="8">
    <source>
        <dbReference type="ARBA" id="ARBA00038436"/>
    </source>
</evidence>
<feature type="transmembrane region" description="Helical" evidence="9">
    <location>
        <begin position="49"/>
        <end position="68"/>
    </location>
</feature>
<name>A0A1N6RIM1_9FIRM</name>
<sequence>MEDKGFSNLFFSIYKFLLILLTLVMFIIVGANVFSRFVLNNSLGWADELSRFIFIWISFLGAVLAYNTDDHVGLNFVIARIPSAKVQNIVNLISDILILLVVSFITYYGYIVATSATNVSPALYIPMSYVYSVVPVSGLMMVIINLSKIKKHIDLFKENEKEISVSAEEYGGAE</sequence>
<dbReference type="PANTHER" id="PTHR35011">
    <property type="entry name" value="2,3-DIKETO-L-GULONATE TRAP TRANSPORTER SMALL PERMEASE PROTEIN YIAM"/>
    <property type="match status" value="1"/>
</dbReference>
<evidence type="ECO:0000256" key="6">
    <source>
        <dbReference type="ARBA" id="ARBA00022989"/>
    </source>
</evidence>
<dbReference type="GO" id="GO:0015740">
    <property type="term" value="P:C4-dicarboxylate transport"/>
    <property type="evidence" value="ECO:0007669"/>
    <property type="project" value="TreeGrafter"/>
</dbReference>
<dbReference type="InterPro" id="IPR007387">
    <property type="entry name" value="TRAP_DctQ"/>
</dbReference>
<evidence type="ECO:0000313" key="11">
    <source>
        <dbReference type="EMBL" id="SIQ28758.1"/>
    </source>
</evidence>
<evidence type="ECO:0000256" key="2">
    <source>
        <dbReference type="ARBA" id="ARBA00022448"/>
    </source>
</evidence>
<keyword evidence="7 9" id="KW-0472">Membrane</keyword>
<evidence type="ECO:0000256" key="7">
    <source>
        <dbReference type="ARBA" id="ARBA00023136"/>
    </source>
</evidence>
<evidence type="ECO:0000256" key="3">
    <source>
        <dbReference type="ARBA" id="ARBA00022475"/>
    </source>
</evidence>
<evidence type="ECO:0000259" key="10">
    <source>
        <dbReference type="Pfam" id="PF04290"/>
    </source>
</evidence>
<gene>
    <name evidence="11" type="ORF">SAMN05421834_10323</name>
</gene>
<keyword evidence="3" id="KW-1003">Cell membrane</keyword>
<dbReference type="RefSeq" id="WP_076543881.1">
    <property type="nucleotide sequence ID" value="NZ_FTNC01000003.1"/>
</dbReference>
<comment type="similarity">
    <text evidence="8">Belongs to the TRAP transporter small permease family.</text>
</comment>
<dbReference type="EMBL" id="FTNC01000003">
    <property type="protein sequence ID" value="SIQ28758.1"/>
    <property type="molecule type" value="Genomic_DNA"/>
</dbReference>
<reference evidence="12" key="1">
    <citation type="submission" date="2017-01" db="EMBL/GenBank/DDBJ databases">
        <authorList>
            <person name="Varghese N."/>
            <person name="Submissions S."/>
        </authorList>
    </citation>
    <scope>NUCLEOTIDE SEQUENCE [LARGE SCALE GENOMIC DNA]</scope>
    <source>
        <strain evidence="12">ATCC 700103</strain>
    </source>
</reference>
<dbReference type="GO" id="GO:0022857">
    <property type="term" value="F:transmembrane transporter activity"/>
    <property type="evidence" value="ECO:0007669"/>
    <property type="project" value="TreeGrafter"/>
</dbReference>
<evidence type="ECO:0000256" key="4">
    <source>
        <dbReference type="ARBA" id="ARBA00022519"/>
    </source>
</evidence>